<accession>A0ABX8AAG2</accession>
<name>A0ABX8AAG2_9BRAD</name>
<dbReference type="InterPro" id="IPR038296">
    <property type="entry name" value="ParD_sf"/>
</dbReference>
<evidence type="ECO:0000313" key="2">
    <source>
        <dbReference type="Proteomes" id="UP000682843"/>
    </source>
</evidence>
<dbReference type="RefSeq" id="WP_211909041.1">
    <property type="nucleotide sequence ID" value="NZ_CP036498.1"/>
</dbReference>
<gene>
    <name evidence="1" type="ORF">RPMA_17670</name>
</gene>
<sequence length="91" mass="10144">MVAKALQVELTLEQQELLQRHLDNGEYESPSDVIGDALHALDERNKAFDHFLRREVEAAFASKAPSVPIDEAFRRARAAIASQAKAAKRDT</sequence>
<dbReference type="Proteomes" id="UP000682843">
    <property type="component" value="Chromosome"/>
</dbReference>
<organism evidence="1 2">
    <name type="scientific">Tardiphaga alba</name>
    <dbReference type="NCBI Taxonomy" id="340268"/>
    <lineage>
        <taxon>Bacteria</taxon>
        <taxon>Pseudomonadati</taxon>
        <taxon>Pseudomonadota</taxon>
        <taxon>Alphaproteobacteria</taxon>
        <taxon>Hyphomicrobiales</taxon>
        <taxon>Nitrobacteraceae</taxon>
        <taxon>Tardiphaga</taxon>
    </lineage>
</organism>
<keyword evidence="2" id="KW-1185">Reference proteome</keyword>
<proteinExistence type="predicted"/>
<dbReference type="Gene3D" id="6.10.10.120">
    <property type="entry name" value="Antitoxin ParD1-like"/>
    <property type="match status" value="1"/>
</dbReference>
<dbReference type="EMBL" id="CP036498">
    <property type="protein sequence ID" value="QUS40457.1"/>
    <property type="molecule type" value="Genomic_DNA"/>
</dbReference>
<evidence type="ECO:0000313" key="1">
    <source>
        <dbReference type="EMBL" id="QUS40457.1"/>
    </source>
</evidence>
<protein>
    <submittedName>
        <fullName evidence="1">Type II toxin-antitoxin system ParD family antitoxin</fullName>
    </submittedName>
</protein>
<reference evidence="1 2" key="1">
    <citation type="submission" date="2019-02" db="EMBL/GenBank/DDBJ databases">
        <title>Emended description of the genus Rhodopseudomonas and description of Rhodopseudomonas albus sp. nov., a non-phototrophic, heavy-metal-tolerant bacterium isolated from garden soil.</title>
        <authorList>
            <person name="Bao Z."/>
            <person name="Cao W.W."/>
            <person name="Sato Y."/>
            <person name="Nishizawa T."/>
            <person name="Zhao J."/>
            <person name="Guo Y."/>
            <person name="Ohta H."/>
        </authorList>
    </citation>
    <scope>NUCLEOTIDE SEQUENCE [LARGE SCALE GENOMIC DNA]</scope>
    <source>
        <strain evidence="1 2">SK50-23</strain>
    </source>
</reference>